<dbReference type="PANTHER" id="PTHR11638:SF181">
    <property type="entry name" value="ATPASE SUBUNIT OF ATP-DEPENDENT PROTEASE"/>
    <property type="match status" value="1"/>
</dbReference>
<feature type="domain" description="AAA+ ATPase" evidence="8">
    <location>
        <begin position="224"/>
        <end position="370"/>
    </location>
</feature>
<dbReference type="NCBIfam" id="TIGR03345">
    <property type="entry name" value="VI_ClpV1"/>
    <property type="match status" value="1"/>
</dbReference>
<dbReference type="InterPro" id="IPR027417">
    <property type="entry name" value="P-loop_NTPase"/>
</dbReference>
<dbReference type="InterPro" id="IPR018368">
    <property type="entry name" value="ClpA/B_CS1"/>
</dbReference>
<keyword evidence="5" id="KW-0143">Chaperone</keyword>
<feature type="domain" description="Clp ATPase C-terminal" evidence="9">
    <location>
        <begin position="827"/>
        <end position="918"/>
    </location>
</feature>
<gene>
    <name evidence="10" type="ORF">GCM10007392_02000</name>
</gene>
<evidence type="ECO:0000256" key="3">
    <source>
        <dbReference type="ARBA" id="ARBA00022741"/>
    </source>
</evidence>
<dbReference type="InterPro" id="IPR003593">
    <property type="entry name" value="AAA+_ATPase"/>
</dbReference>
<keyword evidence="3" id="KW-0547">Nucleotide-binding</keyword>
<dbReference type="Pfam" id="PF17871">
    <property type="entry name" value="AAA_lid_9"/>
    <property type="match status" value="1"/>
</dbReference>
<dbReference type="GO" id="GO:0034605">
    <property type="term" value="P:cellular response to heat"/>
    <property type="evidence" value="ECO:0007669"/>
    <property type="project" value="TreeGrafter"/>
</dbReference>
<dbReference type="GO" id="GO:0016887">
    <property type="term" value="F:ATP hydrolysis activity"/>
    <property type="evidence" value="ECO:0007669"/>
    <property type="project" value="InterPro"/>
</dbReference>
<keyword evidence="2" id="KW-0677">Repeat</keyword>
<feature type="region of interest" description="Disordered" evidence="7">
    <location>
        <begin position="754"/>
        <end position="795"/>
    </location>
</feature>
<evidence type="ECO:0000313" key="10">
    <source>
        <dbReference type="EMBL" id="GGX39259.1"/>
    </source>
</evidence>
<dbReference type="InterPro" id="IPR004176">
    <property type="entry name" value="Clp_R_N"/>
</dbReference>
<dbReference type="InterPro" id="IPR050130">
    <property type="entry name" value="ClpA_ClpB"/>
</dbReference>
<organism evidence="10 11">
    <name type="scientific">Saccharospirillum salsuginis</name>
    <dbReference type="NCBI Taxonomy" id="418750"/>
    <lineage>
        <taxon>Bacteria</taxon>
        <taxon>Pseudomonadati</taxon>
        <taxon>Pseudomonadota</taxon>
        <taxon>Gammaproteobacteria</taxon>
        <taxon>Oceanospirillales</taxon>
        <taxon>Saccharospirillaceae</taxon>
        <taxon>Saccharospirillum</taxon>
    </lineage>
</organism>
<evidence type="ECO:0000256" key="1">
    <source>
        <dbReference type="ARBA" id="ARBA00008675"/>
    </source>
</evidence>
<proteinExistence type="inferred from homology"/>
<dbReference type="Gene3D" id="1.10.8.60">
    <property type="match status" value="1"/>
</dbReference>
<evidence type="ECO:0000256" key="5">
    <source>
        <dbReference type="ARBA" id="ARBA00023186"/>
    </source>
</evidence>
<dbReference type="SMART" id="SM01086">
    <property type="entry name" value="ClpB_D2-small"/>
    <property type="match status" value="1"/>
</dbReference>
<evidence type="ECO:0000256" key="7">
    <source>
        <dbReference type="SAM" id="MobiDB-lite"/>
    </source>
</evidence>
<dbReference type="FunFam" id="3.40.50.300:FF:000010">
    <property type="entry name" value="Chaperone clpB 1, putative"/>
    <property type="match status" value="1"/>
</dbReference>
<dbReference type="SUPFAM" id="SSF52540">
    <property type="entry name" value="P-loop containing nucleoside triphosphate hydrolases"/>
    <property type="match status" value="2"/>
</dbReference>
<keyword evidence="4" id="KW-0067">ATP-binding</keyword>
<feature type="domain" description="AAA+ ATPase" evidence="8">
    <location>
        <begin position="611"/>
        <end position="754"/>
    </location>
</feature>
<comment type="caution">
    <text evidence="10">The sequence shown here is derived from an EMBL/GenBank/DDBJ whole genome shotgun (WGS) entry which is preliminary data.</text>
</comment>
<dbReference type="GO" id="GO:0005524">
    <property type="term" value="F:ATP binding"/>
    <property type="evidence" value="ECO:0007669"/>
    <property type="project" value="UniProtKB-KW"/>
</dbReference>
<dbReference type="Pfam" id="PF02861">
    <property type="entry name" value="Clp_N"/>
    <property type="match status" value="1"/>
</dbReference>
<evidence type="ECO:0000256" key="6">
    <source>
        <dbReference type="SAM" id="Coils"/>
    </source>
</evidence>
<dbReference type="RefSeq" id="WP_189606630.1">
    <property type="nucleotide sequence ID" value="NZ_BMXR01000001.1"/>
</dbReference>
<reference evidence="10" key="2">
    <citation type="submission" date="2020-09" db="EMBL/GenBank/DDBJ databases">
        <authorList>
            <person name="Sun Q."/>
            <person name="Kim S."/>
        </authorList>
    </citation>
    <scope>NUCLEOTIDE SEQUENCE</scope>
    <source>
        <strain evidence="10">KCTC 22169</strain>
    </source>
</reference>
<dbReference type="InterPro" id="IPR003959">
    <property type="entry name" value="ATPase_AAA_core"/>
</dbReference>
<dbReference type="Pfam" id="PF10431">
    <property type="entry name" value="ClpB_D2-small"/>
    <property type="match status" value="1"/>
</dbReference>
<evidence type="ECO:0000256" key="4">
    <source>
        <dbReference type="ARBA" id="ARBA00022840"/>
    </source>
</evidence>
<dbReference type="InterPro" id="IPR001270">
    <property type="entry name" value="ClpA/B"/>
</dbReference>
<dbReference type="Pfam" id="PF07724">
    <property type="entry name" value="AAA_2"/>
    <property type="match status" value="1"/>
</dbReference>
<dbReference type="PROSITE" id="PS00870">
    <property type="entry name" value="CLPAB_1"/>
    <property type="match status" value="1"/>
</dbReference>
<dbReference type="EMBL" id="BMXR01000001">
    <property type="protein sequence ID" value="GGX39259.1"/>
    <property type="molecule type" value="Genomic_DNA"/>
</dbReference>
<dbReference type="PANTHER" id="PTHR11638">
    <property type="entry name" value="ATP-DEPENDENT CLP PROTEASE"/>
    <property type="match status" value="1"/>
</dbReference>
<protein>
    <submittedName>
        <fullName evidence="10">ClpV1 family T6SS ATPase</fullName>
    </submittedName>
</protein>
<dbReference type="SMART" id="SM00382">
    <property type="entry name" value="AAA"/>
    <property type="match status" value="2"/>
</dbReference>
<feature type="compositionally biased region" description="Acidic residues" evidence="7">
    <location>
        <begin position="760"/>
        <end position="773"/>
    </location>
</feature>
<dbReference type="Gene3D" id="1.10.1780.10">
    <property type="entry name" value="Clp, N-terminal domain"/>
    <property type="match status" value="1"/>
</dbReference>
<comment type="similarity">
    <text evidence="1">Belongs to the ClpA/ClpB family.</text>
</comment>
<dbReference type="SUPFAM" id="SSF81923">
    <property type="entry name" value="Double Clp-N motif"/>
    <property type="match status" value="1"/>
</dbReference>
<dbReference type="InterPro" id="IPR041546">
    <property type="entry name" value="ClpA/ClpB_AAA_lid"/>
</dbReference>
<dbReference type="Gene3D" id="3.40.50.300">
    <property type="entry name" value="P-loop containing nucleotide triphosphate hydrolases"/>
    <property type="match status" value="3"/>
</dbReference>
<feature type="coiled-coil region" evidence="6">
    <location>
        <begin position="438"/>
        <end position="494"/>
    </location>
</feature>
<dbReference type="CDD" id="cd19499">
    <property type="entry name" value="RecA-like_ClpB_Hsp104-like"/>
    <property type="match status" value="1"/>
</dbReference>
<sequence>MDNRTLRVLIDKLTPHCGLALEAAAGFAASRGHLEIQPEHLLLKLLEDDSRGHIDCILEAFEVDQDQLWHNLIEQVNRLRTHHEGKPAISANLYQLLEKACLLNSLHYTPDIIDSAGILEALVQLAASWPSDAGLGPLEKIPFDAVHEHFDRLTRSSVEALQHANSGPAAKGGVAAPKPGAEGASALDQFTQDLTEKARQGGMDPISGRHDEIRMAIDILCRRRKNNPILVGEAGVGKTAVVEGLAQRVVADDVPDLLKGIRICVLDLGLLQAGAGVKGEFERRLKQVIDEVTEAETPVMLFIDEAHTLIGAGGEAGMSDAANLLKPALARGELRTIAATTWSEYKQYFERDPALARRFQMVKVEEPSIEAAVHMLSGLKVTYEQHHAVHVTDEAIEAAVTLSDRYITGRYLPDKAIDLIDTASARVKMGQSLEPQHLEGLKARILYLEDRLARLNDESKRGLEPDADVLQRLREELTTTLEQAREAEHDWRSQSNLVEQIQQDSAELSESTDHPDLDSLLQQSQERRQALTELQQGRPLVQPEVNGLAIADVIADWTGIPVGSMVKDELHALLNFESILAQQVVGQDDALQVIGQSLRSSKAALKTGTGPQGVFLLAGPSGVGKTETARKIAEHLFGSERSLITINMSEYQESHTVSQLKGSPPGYVGYGRGGILTEAVRQKPYSVVLLDEVEKAHPDVMNLFYQVFDRGFMRDGEGREIDFKNTILLMTSNLGSELIQERCTPSTTMQDAVRQAMAEAEAEAEAEGEQEADAPEHEAAVSEQDENANPFQPPTLGELAELVQPVISGHFAPALAARMQTVPFRALSEEALASIIQLKLEQMAERLQSEYKIELRCDQEALAQLVERCRVSESGARLVNRVIEQQLMPGIANQLLHYIAEGDLPDILKLDADEQGQLGFVFLDRQPEPAGAATA</sequence>
<dbReference type="Pfam" id="PF00004">
    <property type="entry name" value="AAA"/>
    <property type="match status" value="1"/>
</dbReference>
<evidence type="ECO:0000259" key="9">
    <source>
        <dbReference type="SMART" id="SM01086"/>
    </source>
</evidence>
<keyword evidence="6" id="KW-0175">Coiled coil</keyword>
<dbReference type="CDD" id="cd00009">
    <property type="entry name" value="AAA"/>
    <property type="match status" value="1"/>
</dbReference>
<dbReference type="InterPro" id="IPR017729">
    <property type="entry name" value="ATPase_T6SS_ClpV1"/>
</dbReference>
<evidence type="ECO:0000313" key="11">
    <source>
        <dbReference type="Proteomes" id="UP000626148"/>
    </source>
</evidence>
<dbReference type="GO" id="GO:0005737">
    <property type="term" value="C:cytoplasm"/>
    <property type="evidence" value="ECO:0007669"/>
    <property type="project" value="TreeGrafter"/>
</dbReference>
<name>A0A918N6C6_9GAMM</name>
<dbReference type="Proteomes" id="UP000626148">
    <property type="component" value="Unassembled WGS sequence"/>
</dbReference>
<accession>A0A918N6C6</accession>
<evidence type="ECO:0000256" key="2">
    <source>
        <dbReference type="ARBA" id="ARBA00022737"/>
    </source>
</evidence>
<dbReference type="AlphaFoldDB" id="A0A918N6C6"/>
<reference evidence="10" key="1">
    <citation type="journal article" date="2014" name="Int. J. Syst. Evol. Microbiol.">
        <title>Complete genome sequence of Corynebacterium casei LMG S-19264T (=DSM 44701T), isolated from a smear-ripened cheese.</title>
        <authorList>
            <consortium name="US DOE Joint Genome Institute (JGI-PGF)"/>
            <person name="Walter F."/>
            <person name="Albersmeier A."/>
            <person name="Kalinowski J."/>
            <person name="Ruckert C."/>
        </authorList>
    </citation>
    <scope>NUCLEOTIDE SEQUENCE</scope>
    <source>
        <strain evidence="10">KCTC 22169</strain>
    </source>
</reference>
<dbReference type="PRINTS" id="PR00300">
    <property type="entry name" value="CLPPROTEASEA"/>
</dbReference>
<evidence type="ECO:0000259" key="8">
    <source>
        <dbReference type="SMART" id="SM00382"/>
    </source>
</evidence>
<dbReference type="InterPro" id="IPR036628">
    <property type="entry name" value="Clp_N_dom_sf"/>
</dbReference>
<keyword evidence="11" id="KW-1185">Reference proteome</keyword>
<dbReference type="InterPro" id="IPR019489">
    <property type="entry name" value="Clp_ATPase_C"/>
</dbReference>